<protein>
    <submittedName>
        <fullName evidence="2">YncE family protein</fullName>
    </submittedName>
</protein>
<dbReference type="Proteomes" id="UP001589710">
    <property type="component" value="Unassembled WGS sequence"/>
</dbReference>
<dbReference type="PANTHER" id="PTHR47197:SF3">
    <property type="entry name" value="DIHYDRO-HEME D1 DEHYDROGENASE"/>
    <property type="match status" value="1"/>
</dbReference>
<keyword evidence="3" id="KW-1185">Reference proteome</keyword>
<proteinExistence type="predicted"/>
<feature type="compositionally biased region" description="Polar residues" evidence="1">
    <location>
        <begin position="201"/>
        <end position="211"/>
    </location>
</feature>
<reference evidence="2 3" key="1">
    <citation type="submission" date="2024-09" db="EMBL/GenBank/DDBJ databases">
        <authorList>
            <person name="Sun Q."/>
            <person name="Mori K."/>
        </authorList>
    </citation>
    <scope>NUCLEOTIDE SEQUENCE [LARGE SCALE GENOMIC DNA]</scope>
    <source>
        <strain evidence="2 3">JCM 3331</strain>
    </source>
</reference>
<feature type="region of interest" description="Disordered" evidence="1">
    <location>
        <begin position="201"/>
        <end position="243"/>
    </location>
</feature>
<evidence type="ECO:0000256" key="1">
    <source>
        <dbReference type="SAM" id="MobiDB-lite"/>
    </source>
</evidence>
<dbReference type="InterPro" id="IPR051200">
    <property type="entry name" value="Host-pathogen_enzymatic-act"/>
</dbReference>
<accession>A0ABV5RN72</accession>
<dbReference type="SUPFAM" id="SSF50974">
    <property type="entry name" value="Nitrous oxide reductase, N-terminal domain"/>
    <property type="match status" value="1"/>
</dbReference>
<evidence type="ECO:0000313" key="3">
    <source>
        <dbReference type="Proteomes" id="UP001589710"/>
    </source>
</evidence>
<gene>
    <name evidence="2" type="ORF">ACFFTL_44280</name>
</gene>
<dbReference type="RefSeq" id="WP_345518686.1">
    <property type="nucleotide sequence ID" value="NZ_BAAAXD010000047.1"/>
</dbReference>
<dbReference type="PANTHER" id="PTHR47197">
    <property type="entry name" value="PROTEIN NIRF"/>
    <property type="match status" value="1"/>
</dbReference>
<feature type="compositionally biased region" description="Basic and acidic residues" evidence="1">
    <location>
        <begin position="213"/>
        <end position="222"/>
    </location>
</feature>
<evidence type="ECO:0000313" key="2">
    <source>
        <dbReference type="EMBL" id="MFB9579086.1"/>
    </source>
</evidence>
<dbReference type="Gene3D" id="2.130.10.10">
    <property type="entry name" value="YVTN repeat-like/Quinoprotein amine dehydrogenase"/>
    <property type="match status" value="1"/>
</dbReference>
<organism evidence="2 3">
    <name type="scientific">Streptomyces yanii</name>
    <dbReference type="NCBI Taxonomy" id="78510"/>
    <lineage>
        <taxon>Bacteria</taxon>
        <taxon>Bacillati</taxon>
        <taxon>Actinomycetota</taxon>
        <taxon>Actinomycetes</taxon>
        <taxon>Kitasatosporales</taxon>
        <taxon>Streptomycetaceae</taxon>
        <taxon>Streptomyces</taxon>
    </lineage>
</organism>
<dbReference type="InterPro" id="IPR015943">
    <property type="entry name" value="WD40/YVTN_repeat-like_dom_sf"/>
</dbReference>
<dbReference type="EMBL" id="JBHMCG010000208">
    <property type="protein sequence ID" value="MFB9579086.1"/>
    <property type="molecule type" value="Genomic_DNA"/>
</dbReference>
<name>A0ABV5RN72_9ACTN</name>
<dbReference type="InterPro" id="IPR011045">
    <property type="entry name" value="N2O_reductase_N"/>
</dbReference>
<comment type="caution">
    <text evidence="2">The sequence shown here is derived from an EMBL/GenBank/DDBJ whole genome shotgun (WGS) entry which is preliminary data.</text>
</comment>
<sequence>MAGTGIGVSYATGFGTFGTAVPKPDGTAITPTGYRVTPAGTQTRLGNLPLNAALHPDGHHLLVTNDAEGTQSLQMIDTDTNKVVQTLPFASPESLYVGLAWSPDGNTAYASAMANSKIRVFSFADGKLAEQAPIKLPTKNPNGHNITLFPAGLDVTPDGKKLVVADQLGHTVTVTGQSETIAAGHRPVWVTLSKDRRTAYISNQGSENVNVTDVRHRQRGEPRSPYGRPHAVGRAAQERPRGQ</sequence>